<gene>
    <name evidence="2" type="ORF">AKAME5_001988600</name>
</gene>
<dbReference type="Gene3D" id="1.20.1070.10">
    <property type="entry name" value="Rhodopsin 7-helix transmembrane proteins"/>
    <property type="match status" value="1"/>
</dbReference>
<proteinExistence type="predicted"/>
<dbReference type="Proteomes" id="UP001279410">
    <property type="component" value="Unassembled WGS sequence"/>
</dbReference>
<evidence type="ECO:0000313" key="2">
    <source>
        <dbReference type="EMBL" id="GLD68573.1"/>
    </source>
</evidence>
<reference evidence="2" key="1">
    <citation type="submission" date="2022-08" db="EMBL/GenBank/DDBJ databases">
        <title>Genome sequencing of akame (Lates japonicus).</title>
        <authorList>
            <person name="Hashiguchi Y."/>
            <person name="Takahashi H."/>
        </authorList>
    </citation>
    <scope>NUCLEOTIDE SEQUENCE</scope>
    <source>
        <strain evidence="2">Kochi</strain>
    </source>
</reference>
<dbReference type="EMBL" id="BRZM01000140">
    <property type="protein sequence ID" value="GLD68573.1"/>
    <property type="molecule type" value="Genomic_DNA"/>
</dbReference>
<accession>A0AAD3NA74</accession>
<keyword evidence="1" id="KW-0472">Membrane</keyword>
<feature type="transmembrane region" description="Helical" evidence="1">
    <location>
        <begin position="20"/>
        <end position="45"/>
    </location>
</feature>
<organism evidence="2 3">
    <name type="scientific">Lates japonicus</name>
    <name type="common">Japanese lates</name>
    <dbReference type="NCBI Taxonomy" id="270547"/>
    <lineage>
        <taxon>Eukaryota</taxon>
        <taxon>Metazoa</taxon>
        <taxon>Chordata</taxon>
        <taxon>Craniata</taxon>
        <taxon>Vertebrata</taxon>
        <taxon>Euteleostomi</taxon>
        <taxon>Actinopterygii</taxon>
        <taxon>Neopterygii</taxon>
        <taxon>Teleostei</taxon>
        <taxon>Neoteleostei</taxon>
        <taxon>Acanthomorphata</taxon>
        <taxon>Carangaria</taxon>
        <taxon>Carangaria incertae sedis</taxon>
        <taxon>Centropomidae</taxon>
        <taxon>Lates</taxon>
    </lineage>
</organism>
<evidence type="ECO:0000313" key="3">
    <source>
        <dbReference type="Proteomes" id="UP001279410"/>
    </source>
</evidence>
<protein>
    <recommendedName>
        <fullName evidence="4">G protein-coupled receptor</fullName>
    </recommendedName>
</protein>
<feature type="transmembrane region" description="Helical" evidence="1">
    <location>
        <begin position="66"/>
        <end position="92"/>
    </location>
</feature>
<evidence type="ECO:0000256" key="1">
    <source>
        <dbReference type="SAM" id="Phobius"/>
    </source>
</evidence>
<dbReference type="AlphaFoldDB" id="A0AAD3NA74"/>
<name>A0AAD3NA74_LATJO</name>
<evidence type="ECO:0008006" key="4">
    <source>
        <dbReference type="Google" id="ProtNLM"/>
    </source>
</evidence>
<keyword evidence="1" id="KW-1133">Transmembrane helix</keyword>
<keyword evidence="3" id="KW-1185">Reference proteome</keyword>
<keyword evidence="1" id="KW-0812">Transmembrane</keyword>
<comment type="caution">
    <text evidence="2">The sequence shown here is derived from an EMBL/GenBank/DDBJ whole genome shotgun (WGS) entry which is preliminary data.</text>
</comment>
<sequence length="242" mass="26310">MSVNSSSSALLDFHCKDSGYFISVALLVTKVSLLLPLLIFILYIGHQRWQRQPSSAATSHSDIFTYHLAAIELVFMLAIALYFCGSFTGLLWMTKAGFYVSALVIPGEICLHLLACVERYLAVVHPVTYMGLRQSAGVKIRNISIGAGGNEWGQGAGRPIKAEGFLHRYGHYGSAVVVFCGVHCLSCCRKLTAAGIQCWVSGADNCKLDDSAQQSGLTSAVSTQSRKAVLLPLQQWVKVNDY</sequence>